<organism evidence="9 10">
    <name type="scientific">Desulfosarcina widdelii</name>
    <dbReference type="NCBI Taxonomy" id="947919"/>
    <lineage>
        <taxon>Bacteria</taxon>
        <taxon>Pseudomonadati</taxon>
        <taxon>Thermodesulfobacteriota</taxon>
        <taxon>Desulfobacteria</taxon>
        <taxon>Desulfobacterales</taxon>
        <taxon>Desulfosarcinaceae</taxon>
        <taxon>Desulfosarcina</taxon>
    </lineage>
</organism>
<feature type="domain" description="FlgD/Vpr Ig-like" evidence="7">
    <location>
        <begin position="99"/>
        <end position="175"/>
    </location>
</feature>
<keyword evidence="10" id="KW-1185">Reference proteome</keyword>
<dbReference type="Pfam" id="PF13860">
    <property type="entry name" value="FlgD_ig"/>
    <property type="match status" value="1"/>
</dbReference>
<dbReference type="InterPro" id="IPR025965">
    <property type="entry name" value="FlgD/Vpr_Ig-like"/>
</dbReference>
<feature type="region of interest" description="Disordered" evidence="6">
    <location>
        <begin position="1"/>
        <end position="21"/>
    </location>
</feature>
<evidence type="ECO:0000256" key="3">
    <source>
        <dbReference type="ARBA" id="ARBA00022795"/>
    </source>
</evidence>
<evidence type="ECO:0000256" key="5">
    <source>
        <dbReference type="RuleBase" id="RU362076"/>
    </source>
</evidence>
<dbReference type="Gene3D" id="2.30.30.910">
    <property type="match status" value="1"/>
</dbReference>
<evidence type="ECO:0000256" key="6">
    <source>
        <dbReference type="SAM" id="MobiDB-lite"/>
    </source>
</evidence>
<dbReference type="Proteomes" id="UP000427769">
    <property type="component" value="Chromosome"/>
</dbReference>
<evidence type="ECO:0000256" key="2">
    <source>
        <dbReference type="ARBA" id="ARBA00016013"/>
    </source>
</evidence>
<sequence length="227" mass="23551">MTVTSVSQVYSQSTTTTDSTDDTVLDKDDFLTLLVAQLQNQDPLNPSDSTEFTAQLAQFSSLEQLQNVNDTLANFEVYQSTLNNIEAAGFIGSTITAAGDTLSVSDGVADGISVELGDASTSVYVQIYDSSGGFVTDIDAGSLAAGTHTIDWDGTDANGTTVSDGVYTFSVMAVDANGDSVSSTSYVSGKVTGIDYQSGETLLLVGDQEVAISSLVRVEAAGVDENV</sequence>
<comment type="function">
    <text evidence="4 5">Required for flagellar hook formation. May act as a scaffolding protein.</text>
</comment>
<feature type="domain" description="FlgD Tudor-like" evidence="8">
    <location>
        <begin position="85"/>
        <end position="214"/>
    </location>
</feature>
<proteinExistence type="inferred from homology"/>
<gene>
    <name evidence="9" type="primary">flgD</name>
    <name evidence="9" type="ORF">DSCW_11330</name>
</gene>
<dbReference type="KEGG" id="dwd:DSCW_11330"/>
<dbReference type="Pfam" id="PF13861">
    <property type="entry name" value="FLgD_tudor"/>
    <property type="match status" value="1"/>
</dbReference>
<dbReference type="InterPro" id="IPR025963">
    <property type="entry name" value="FLgD_Tudor"/>
</dbReference>
<dbReference type="GO" id="GO:0044781">
    <property type="term" value="P:bacterial-type flagellum organization"/>
    <property type="evidence" value="ECO:0007669"/>
    <property type="project" value="UniProtKB-UniRule"/>
</dbReference>
<dbReference type="EMBL" id="AP021875">
    <property type="protein sequence ID" value="BBO73716.1"/>
    <property type="molecule type" value="Genomic_DNA"/>
</dbReference>
<reference evidence="9 10" key="1">
    <citation type="submission" date="2019-11" db="EMBL/GenBank/DDBJ databases">
        <title>Comparative genomics of hydrocarbon-degrading Desulfosarcina strains.</title>
        <authorList>
            <person name="Watanabe M."/>
            <person name="Kojima H."/>
            <person name="Fukui M."/>
        </authorList>
    </citation>
    <scope>NUCLEOTIDE SEQUENCE [LARGE SCALE GENOMIC DNA]</scope>
    <source>
        <strain evidence="9 10">PP31</strain>
    </source>
</reference>
<accession>A0A5K7YWK2</accession>
<comment type="similarity">
    <text evidence="1 5">Belongs to the FlgD family.</text>
</comment>
<dbReference type="OrthoDB" id="9785233at2"/>
<evidence type="ECO:0000259" key="7">
    <source>
        <dbReference type="Pfam" id="PF13860"/>
    </source>
</evidence>
<evidence type="ECO:0000256" key="1">
    <source>
        <dbReference type="ARBA" id="ARBA00010577"/>
    </source>
</evidence>
<dbReference type="Pfam" id="PF03963">
    <property type="entry name" value="FlgD"/>
    <property type="match status" value="1"/>
</dbReference>
<protein>
    <recommendedName>
        <fullName evidence="2 5">Basal-body rod modification protein FlgD</fullName>
    </recommendedName>
</protein>
<dbReference type="InterPro" id="IPR005648">
    <property type="entry name" value="FlgD"/>
</dbReference>
<evidence type="ECO:0000256" key="4">
    <source>
        <dbReference type="ARBA" id="ARBA00024746"/>
    </source>
</evidence>
<dbReference type="Gene3D" id="2.60.40.4070">
    <property type="match status" value="1"/>
</dbReference>
<name>A0A5K7YWK2_9BACT</name>
<evidence type="ECO:0000259" key="8">
    <source>
        <dbReference type="Pfam" id="PF13861"/>
    </source>
</evidence>
<dbReference type="AlphaFoldDB" id="A0A5K7YWK2"/>
<keyword evidence="3 5" id="KW-1005">Bacterial flagellum biogenesis</keyword>
<feature type="compositionally biased region" description="Low complexity" evidence="6">
    <location>
        <begin position="1"/>
        <end position="18"/>
    </location>
</feature>
<evidence type="ECO:0000313" key="10">
    <source>
        <dbReference type="Proteomes" id="UP000427769"/>
    </source>
</evidence>
<evidence type="ECO:0000313" key="9">
    <source>
        <dbReference type="EMBL" id="BBO73716.1"/>
    </source>
</evidence>
<dbReference type="RefSeq" id="WP_155302797.1">
    <property type="nucleotide sequence ID" value="NZ_AP021875.1"/>
</dbReference>